<dbReference type="InterPro" id="IPR004057">
    <property type="entry name" value="Epsilon_tubulin"/>
</dbReference>
<evidence type="ECO:0000313" key="8">
    <source>
        <dbReference type="Proteomes" id="UP000070544"/>
    </source>
</evidence>
<dbReference type="STRING" id="1344416.A0A139ALY4"/>
<dbReference type="PANTHER" id="PTHR11588">
    <property type="entry name" value="TUBULIN"/>
    <property type="match status" value="1"/>
</dbReference>
<dbReference type="InterPro" id="IPR017975">
    <property type="entry name" value="Tubulin_CS"/>
</dbReference>
<dbReference type="InterPro" id="IPR000217">
    <property type="entry name" value="Tubulin"/>
</dbReference>
<evidence type="ECO:0000259" key="6">
    <source>
        <dbReference type="SMART" id="SM00864"/>
    </source>
</evidence>
<sequence>QTNRQVDHSIPQISTRFWDMVLQEHAKYNEEGLFDESLATFFRHTDDKCVSRNIPLGNGKNRIRELRARAVLIDMEERVINGIRASPQKELFDDRQIVLSNSGSGNNWAMGYKHYGEMYRERISDTVRSEVEMVDTLQSLFTISSTGGGTGSGLGSFVVELLQDEYPGASKFSTVVMPSADDDVVTSPYNSVLALSKLTDSADCILPVENQALIDICKKVDEGKTERQKGTALTDSPVDGMLKKAKPFDTMNNIVANLMINLTSSTRFPGSLNMDINELAVNLVPFPRIRYLLSSMTPLYVLADRKAIPRKIGQMFLDCFSRETQLMKADPRNSTYLGCALLVRGDAEMSDIRRNIDRLKPTLKFIPWNPDGWKVGLCSAAPLNQVSAPCT</sequence>
<dbReference type="Pfam" id="PF03953">
    <property type="entry name" value="Tubulin_C"/>
    <property type="match status" value="1"/>
</dbReference>
<gene>
    <name evidence="7" type="ORF">M427DRAFT_96761</name>
</gene>
<feature type="non-terminal residue" evidence="7">
    <location>
        <position position="1"/>
    </location>
</feature>
<dbReference type="InterPro" id="IPR036525">
    <property type="entry name" value="Tubulin/FtsZ_GTPase_sf"/>
</dbReference>
<dbReference type="InterPro" id="IPR008280">
    <property type="entry name" value="Tub_FtsZ_C"/>
</dbReference>
<protein>
    <submittedName>
        <fullName evidence="7">Tubulin nucleotide-binding domain-like protein</fullName>
    </submittedName>
</protein>
<evidence type="ECO:0000256" key="1">
    <source>
        <dbReference type="ARBA" id="ARBA00009636"/>
    </source>
</evidence>
<dbReference type="Proteomes" id="UP000070544">
    <property type="component" value="Unassembled WGS sequence"/>
</dbReference>
<dbReference type="OMA" id="KRAHLHH"/>
<comment type="similarity">
    <text evidence="1 5">Belongs to the tubulin family.</text>
</comment>
<evidence type="ECO:0000256" key="3">
    <source>
        <dbReference type="ARBA" id="ARBA00022741"/>
    </source>
</evidence>
<evidence type="ECO:0000313" key="7">
    <source>
        <dbReference type="EMBL" id="KXS17780.1"/>
    </source>
</evidence>
<evidence type="ECO:0000256" key="5">
    <source>
        <dbReference type="RuleBase" id="RU000352"/>
    </source>
</evidence>
<reference evidence="7 8" key="1">
    <citation type="journal article" date="2015" name="Genome Biol. Evol.">
        <title>Phylogenomic analyses indicate that early fungi evolved digesting cell walls of algal ancestors of land plants.</title>
        <authorList>
            <person name="Chang Y."/>
            <person name="Wang S."/>
            <person name="Sekimoto S."/>
            <person name="Aerts A.L."/>
            <person name="Choi C."/>
            <person name="Clum A."/>
            <person name="LaButti K.M."/>
            <person name="Lindquist E.A."/>
            <person name="Yee Ngan C."/>
            <person name="Ohm R.A."/>
            <person name="Salamov A.A."/>
            <person name="Grigoriev I.V."/>
            <person name="Spatafora J.W."/>
            <person name="Berbee M.L."/>
        </authorList>
    </citation>
    <scope>NUCLEOTIDE SEQUENCE [LARGE SCALE GENOMIC DNA]</scope>
    <source>
        <strain evidence="7 8">JEL478</strain>
    </source>
</reference>
<dbReference type="Pfam" id="PF00091">
    <property type="entry name" value="Tubulin"/>
    <property type="match status" value="1"/>
</dbReference>
<keyword evidence="4 5" id="KW-0342">GTP-binding</keyword>
<dbReference type="EMBL" id="KQ965745">
    <property type="protein sequence ID" value="KXS17780.1"/>
    <property type="molecule type" value="Genomic_DNA"/>
</dbReference>
<dbReference type="SUPFAM" id="SSF55307">
    <property type="entry name" value="Tubulin C-terminal domain-like"/>
    <property type="match status" value="1"/>
</dbReference>
<dbReference type="PRINTS" id="PR01161">
    <property type="entry name" value="TUBULIN"/>
</dbReference>
<dbReference type="PRINTS" id="PR01519">
    <property type="entry name" value="EPSLNTUBULIN"/>
</dbReference>
<proteinExistence type="inferred from homology"/>
<dbReference type="GO" id="GO:0005525">
    <property type="term" value="F:GTP binding"/>
    <property type="evidence" value="ECO:0007669"/>
    <property type="project" value="UniProtKB-UniRule"/>
</dbReference>
<accession>A0A139ALY4</accession>
<dbReference type="PROSITE" id="PS00227">
    <property type="entry name" value="TUBULIN"/>
    <property type="match status" value="1"/>
</dbReference>
<dbReference type="GO" id="GO:0005874">
    <property type="term" value="C:microtubule"/>
    <property type="evidence" value="ECO:0007669"/>
    <property type="project" value="UniProtKB-KW"/>
</dbReference>
<dbReference type="OrthoDB" id="1662883at2759"/>
<dbReference type="InterPro" id="IPR003008">
    <property type="entry name" value="Tubulin_FtsZ_GTPase"/>
</dbReference>
<keyword evidence="8" id="KW-1185">Reference proteome</keyword>
<dbReference type="SMART" id="SM00864">
    <property type="entry name" value="Tubulin"/>
    <property type="match status" value="1"/>
</dbReference>
<evidence type="ECO:0000256" key="4">
    <source>
        <dbReference type="ARBA" id="ARBA00023134"/>
    </source>
</evidence>
<dbReference type="GO" id="GO:0007017">
    <property type="term" value="P:microtubule-based process"/>
    <property type="evidence" value="ECO:0007669"/>
    <property type="project" value="InterPro"/>
</dbReference>
<evidence type="ECO:0000256" key="2">
    <source>
        <dbReference type="ARBA" id="ARBA00022701"/>
    </source>
</evidence>
<keyword evidence="3 5" id="KW-0547">Nucleotide-binding</keyword>
<dbReference type="Gene3D" id="3.40.50.1440">
    <property type="entry name" value="Tubulin/FtsZ, GTPase domain"/>
    <property type="match status" value="1"/>
</dbReference>
<keyword evidence="2 5" id="KW-0493">Microtubule</keyword>
<feature type="domain" description="Tubulin/FtsZ GTPase" evidence="6">
    <location>
        <begin position="52"/>
        <end position="270"/>
    </location>
</feature>
<dbReference type="SUPFAM" id="SSF52490">
    <property type="entry name" value="Tubulin nucleotide-binding domain-like"/>
    <property type="match status" value="1"/>
</dbReference>
<name>A0A139ALY4_GONPJ</name>
<dbReference type="AlphaFoldDB" id="A0A139ALY4"/>
<organism evidence="7 8">
    <name type="scientific">Gonapodya prolifera (strain JEL478)</name>
    <name type="common">Monoblepharis prolifera</name>
    <dbReference type="NCBI Taxonomy" id="1344416"/>
    <lineage>
        <taxon>Eukaryota</taxon>
        <taxon>Fungi</taxon>
        <taxon>Fungi incertae sedis</taxon>
        <taxon>Chytridiomycota</taxon>
        <taxon>Chytridiomycota incertae sedis</taxon>
        <taxon>Monoblepharidomycetes</taxon>
        <taxon>Monoblepharidales</taxon>
        <taxon>Gonapodyaceae</taxon>
        <taxon>Gonapodya</taxon>
    </lineage>
</organism>
<dbReference type="InterPro" id="IPR018316">
    <property type="entry name" value="Tubulin/FtsZ_2-layer-sand-dom"/>
</dbReference>